<organism evidence="13 14">
    <name type="scientific">Phenylobacterium zucineum (strain HLK1)</name>
    <dbReference type="NCBI Taxonomy" id="450851"/>
    <lineage>
        <taxon>Bacteria</taxon>
        <taxon>Pseudomonadati</taxon>
        <taxon>Pseudomonadota</taxon>
        <taxon>Alphaproteobacteria</taxon>
        <taxon>Caulobacterales</taxon>
        <taxon>Caulobacteraceae</taxon>
        <taxon>Phenylobacterium</taxon>
    </lineage>
</organism>
<keyword evidence="5" id="KW-0631">Potassium channel</keyword>
<feature type="domain" description="Ion transport" evidence="12">
    <location>
        <begin position="28"/>
        <end position="243"/>
    </location>
</feature>
<keyword evidence="9 11" id="KW-0472">Membrane</keyword>
<comment type="subcellular location">
    <subcellularLocation>
        <location evidence="1">Membrane</location>
        <topology evidence="1">Multi-pass membrane protein</topology>
    </subcellularLocation>
</comment>
<dbReference type="RefSeq" id="WP_012522965.1">
    <property type="nucleotide sequence ID" value="NC_011144.1"/>
</dbReference>
<name>B4RG13_PHEZH</name>
<dbReference type="PANTHER" id="PTHR11537">
    <property type="entry name" value="VOLTAGE-GATED POTASSIUM CHANNEL"/>
    <property type="match status" value="1"/>
</dbReference>
<proteinExistence type="predicted"/>
<evidence type="ECO:0000313" key="13">
    <source>
        <dbReference type="EMBL" id="ACG78826.1"/>
    </source>
</evidence>
<feature type="transmembrane region" description="Helical" evidence="11">
    <location>
        <begin position="56"/>
        <end position="79"/>
    </location>
</feature>
<dbReference type="InterPro" id="IPR005821">
    <property type="entry name" value="Ion_trans_dom"/>
</dbReference>
<evidence type="ECO:0000256" key="6">
    <source>
        <dbReference type="ARBA" id="ARBA00022958"/>
    </source>
</evidence>
<dbReference type="InterPro" id="IPR028325">
    <property type="entry name" value="VG_K_chnl"/>
</dbReference>
<evidence type="ECO:0000256" key="2">
    <source>
        <dbReference type="ARBA" id="ARBA00022448"/>
    </source>
</evidence>
<feature type="transmembrane region" description="Helical" evidence="11">
    <location>
        <begin position="221"/>
        <end position="241"/>
    </location>
</feature>
<dbReference type="SUPFAM" id="SSF81324">
    <property type="entry name" value="Voltage-gated potassium channels"/>
    <property type="match status" value="1"/>
</dbReference>
<gene>
    <name evidence="13" type="ordered locus">PHZ_c2417</name>
</gene>
<keyword evidence="14" id="KW-1185">Reference proteome</keyword>
<evidence type="ECO:0000256" key="5">
    <source>
        <dbReference type="ARBA" id="ARBA00022826"/>
    </source>
</evidence>
<evidence type="ECO:0000256" key="4">
    <source>
        <dbReference type="ARBA" id="ARBA00022692"/>
    </source>
</evidence>
<keyword evidence="8" id="KW-0406">Ion transport</keyword>
<dbReference type="PANTHER" id="PTHR11537:SF254">
    <property type="entry name" value="POTASSIUM VOLTAGE-GATED CHANNEL PROTEIN SHAB"/>
    <property type="match status" value="1"/>
</dbReference>
<evidence type="ECO:0000256" key="11">
    <source>
        <dbReference type="SAM" id="Phobius"/>
    </source>
</evidence>
<dbReference type="KEGG" id="pzu:PHZ_c2417"/>
<keyword evidence="7 11" id="KW-1133">Transmembrane helix</keyword>
<sequence length="261" mass="27938">MGGARDIANRLRAQLDPTWRTAGLSPLNRLLVGAIIASVTLTVIETEPAIASGRETLFRAAELAFGVLFAAEYGARLWLAGHGEGSRWAHRLSWMMSPAALLDLAALLPMLMLPGTPAAMLRILRLMRIVRLARLGRFSAAWTLIADAVEARRYELGLSFGAALIAMLLAASLLYVVESPSQPEAFGSIPRALWWAVMTLTTVGYGDVYPQSSVGKALTGVFAVVGIGLIAAPTGILAAAFSDAWRARTSRSGSEEFRETN</sequence>
<dbReference type="GO" id="GO:0008076">
    <property type="term" value="C:voltage-gated potassium channel complex"/>
    <property type="evidence" value="ECO:0007669"/>
    <property type="project" value="InterPro"/>
</dbReference>
<dbReference type="OrthoDB" id="9799090at2"/>
<dbReference type="STRING" id="450851.PHZ_c2417"/>
<evidence type="ECO:0000313" key="14">
    <source>
        <dbReference type="Proteomes" id="UP000001868"/>
    </source>
</evidence>
<dbReference type="PRINTS" id="PR00169">
    <property type="entry name" value="KCHANNEL"/>
</dbReference>
<evidence type="ECO:0000256" key="8">
    <source>
        <dbReference type="ARBA" id="ARBA00023065"/>
    </source>
</evidence>
<dbReference type="Gene3D" id="1.10.287.70">
    <property type="match status" value="1"/>
</dbReference>
<keyword evidence="4 11" id="KW-0812">Transmembrane</keyword>
<reference evidence="13 14" key="1">
    <citation type="journal article" date="2008" name="BMC Genomics">
        <title>Complete genome of Phenylobacterium zucineum - a novel facultative intracellular bacterium isolated from human erythroleukemia cell line K562.</title>
        <authorList>
            <person name="Luo Y."/>
            <person name="Xu X."/>
            <person name="Ding Z."/>
            <person name="Liu Z."/>
            <person name="Zhang B."/>
            <person name="Yan Z."/>
            <person name="Sun J."/>
            <person name="Hu S."/>
            <person name="Hu X."/>
        </authorList>
    </citation>
    <scope>NUCLEOTIDE SEQUENCE [LARGE SCALE GENOMIC DNA]</scope>
    <source>
        <strain evidence="13 14">HLK1</strain>
    </source>
</reference>
<evidence type="ECO:0000256" key="1">
    <source>
        <dbReference type="ARBA" id="ARBA00004141"/>
    </source>
</evidence>
<evidence type="ECO:0000256" key="3">
    <source>
        <dbReference type="ARBA" id="ARBA00022538"/>
    </source>
</evidence>
<dbReference type="Pfam" id="PF00520">
    <property type="entry name" value="Ion_trans"/>
    <property type="match status" value="1"/>
</dbReference>
<keyword evidence="3" id="KW-0633">Potassium transport</keyword>
<dbReference type="GO" id="GO:0005249">
    <property type="term" value="F:voltage-gated potassium channel activity"/>
    <property type="evidence" value="ECO:0007669"/>
    <property type="project" value="InterPro"/>
</dbReference>
<evidence type="ECO:0000259" key="12">
    <source>
        <dbReference type="Pfam" id="PF00520"/>
    </source>
</evidence>
<evidence type="ECO:0000256" key="10">
    <source>
        <dbReference type="ARBA" id="ARBA00023303"/>
    </source>
</evidence>
<feature type="transmembrane region" description="Helical" evidence="11">
    <location>
        <begin position="156"/>
        <end position="177"/>
    </location>
</feature>
<evidence type="ECO:0000256" key="7">
    <source>
        <dbReference type="ARBA" id="ARBA00022989"/>
    </source>
</evidence>
<protein>
    <submittedName>
        <fullName evidence="13">Possible potassium channel, VIC family</fullName>
    </submittedName>
</protein>
<dbReference type="GO" id="GO:0001508">
    <property type="term" value="P:action potential"/>
    <property type="evidence" value="ECO:0007669"/>
    <property type="project" value="TreeGrafter"/>
</dbReference>
<keyword evidence="6" id="KW-0630">Potassium</keyword>
<dbReference type="HOGENOM" id="CLU_011722_1_1_5"/>
<dbReference type="AlphaFoldDB" id="B4RG13"/>
<dbReference type="EMBL" id="CP000747">
    <property type="protein sequence ID" value="ACG78826.1"/>
    <property type="molecule type" value="Genomic_DNA"/>
</dbReference>
<keyword evidence="2" id="KW-0813">Transport</keyword>
<accession>B4RG13</accession>
<feature type="transmembrane region" description="Helical" evidence="11">
    <location>
        <begin position="99"/>
        <end position="124"/>
    </location>
</feature>
<keyword evidence="10 13" id="KW-0407">Ion channel</keyword>
<dbReference type="Proteomes" id="UP000001868">
    <property type="component" value="Chromosome"/>
</dbReference>
<dbReference type="eggNOG" id="COG0664">
    <property type="taxonomic scope" value="Bacteria"/>
</dbReference>
<evidence type="ECO:0000256" key="9">
    <source>
        <dbReference type="ARBA" id="ARBA00023136"/>
    </source>
</evidence>